<evidence type="ECO:0000313" key="2">
    <source>
        <dbReference type="EMBL" id="KAF8789883.1"/>
    </source>
</evidence>
<comment type="caution">
    <text evidence="2">The sequence shown here is derived from an EMBL/GenBank/DDBJ whole genome shotgun (WGS) entry which is preliminary data.</text>
</comment>
<feature type="compositionally biased region" description="Low complexity" evidence="1">
    <location>
        <begin position="7"/>
        <end position="21"/>
    </location>
</feature>
<accession>A0A8T0FM83</accession>
<reference evidence="2" key="1">
    <citation type="journal article" date="2020" name="bioRxiv">
        <title>Chromosome-level reference genome of the European wasp spider Argiope bruennichi: a resource for studies on range expansion and evolutionary adaptation.</title>
        <authorList>
            <person name="Sheffer M.M."/>
            <person name="Hoppe A."/>
            <person name="Krehenwinkel H."/>
            <person name="Uhl G."/>
            <person name="Kuss A.W."/>
            <person name="Jensen L."/>
            <person name="Jensen C."/>
            <person name="Gillespie R.G."/>
            <person name="Hoff K.J."/>
            <person name="Prost S."/>
        </authorList>
    </citation>
    <scope>NUCLEOTIDE SEQUENCE</scope>
</reference>
<evidence type="ECO:0000313" key="3">
    <source>
        <dbReference type="Proteomes" id="UP000807504"/>
    </source>
</evidence>
<gene>
    <name evidence="2" type="ORF">HNY73_007787</name>
</gene>
<protein>
    <submittedName>
        <fullName evidence="2">Uncharacterized protein</fullName>
    </submittedName>
</protein>
<dbReference type="Proteomes" id="UP000807504">
    <property type="component" value="Unassembled WGS sequence"/>
</dbReference>
<keyword evidence="3" id="KW-1185">Reference proteome</keyword>
<proteinExistence type="predicted"/>
<organism evidence="2 3">
    <name type="scientific">Argiope bruennichi</name>
    <name type="common">Wasp spider</name>
    <name type="synonym">Aranea bruennichi</name>
    <dbReference type="NCBI Taxonomy" id="94029"/>
    <lineage>
        <taxon>Eukaryota</taxon>
        <taxon>Metazoa</taxon>
        <taxon>Ecdysozoa</taxon>
        <taxon>Arthropoda</taxon>
        <taxon>Chelicerata</taxon>
        <taxon>Arachnida</taxon>
        <taxon>Araneae</taxon>
        <taxon>Araneomorphae</taxon>
        <taxon>Entelegynae</taxon>
        <taxon>Araneoidea</taxon>
        <taxon>Araneidae</taxon>
        <taxon>Argiope</taxon>
    </lineage>
</organism>
<evidence type="ECO:0000256" key="1">
    <source>
        <dbReference type="SAM" id="MobiDB-lite"/>
    </source>
</evidence>
<dbReference type="AlphaFoldDB" id="A0A8T0FM83"/>
<name>A0A8T0FM83_ARGBR</name>
<feature type="region of interest" description="Disordered" evidence="1">
    <location>
        <begin position="1"/>
        <end position="21"/>
    </location>
</feature>
<dbReference type="EMBL" id="JABXBU010000012">
    <property type="protein sequence ID" value="KAF8789883.1"/>
    <property type="molecule type" value="Genomic_DNA"/>
</dbReference>
<reference evidence="2" key="2">
    <citation type="submission" date="2020-06" db="EMBL/GenBank/DDBJ databases">
        <authorList>
            <person name="Sheffer M."/>
        </authorList>
    </citation>
    <scope>NUCLEOTIDE SEQUENCE</scope>
</reference>
<sequence length="135" mass="14733">MENQKASSSMDTSNSSVTMSTVDPPIASAAEVSANVNSSALSDCGTLKIDPNASFNELEYKFIMDKVKNRLAYLHAIPNKTFDVISEIALLSSEALIISTNRVDHLTAQLNLKRANQRITTPAQAAIFQMTRRIT</sequence>